<evidence type="ECO:0000313" key="2">
    <source>
        <dbReference type="Proteomes" id="UP001057402"/>
    </source>
</evidence>
<gene>
    <name evidence="1" type="ORF">MLD38_039481</name>
</gene>
<proteinExistence type="predicted"/>
<organism evidence="1 2">
    <name type="scientific">Melastoma candidum</name>
    <dbReference type="NCBI Taxonomy" id="119954"/>
    <lineage>
        <taxon>Eukaryota</taxon>
        <taxon>Viridiplantae</taxon>
        <taxon>Streptophyta</taxon>
        <taxon>Embryophyta</taxon>
        <taxon>Tracheophyta</taxon>
        <taxon>Spermatophyta</taxon>
        <taxon>Magnoliopsida</taxon>
        <taxon>eudicotyledons</taxon>
        <taxon>Gunneridae</taxon>
        <taxon>Pentapetalae</taxon>
        <taxon>rosids</taxon>
        <taxon>malvids</taxon>
        <taxon>Myrtales</taxon>
        <taxon>Melastomataceae</taxon>
        <taxon>Melastomatoideae</taxon>
        <taxon>Melastomateae</taxon>
        <taxon>Melastoma</taxon>
    </lineage>
</organism>
<accession>A0ACB9L2X8</accession>
<evidence type="ECO:0000313" key="1">
    <source>
        <dbReference type="EMBL" id="KAI4303900.1"/>
    </source>
</evidence>
<comment type="caution">
    <text evidence="1">The sequence shown here is derived from an EMBL/GenBank/DDBJ whole genome shotgun (WGS) entry which is preliminary data.</text>
</comment>
<name>A0ACB9L2X8_9MYRT</name>
<dbReference type="EMBL" id="CM042891">
    <property type="protein sequence ID" value="KAI4303900.1"/>
    <property type="molecule type" value="Genomic_DNA"/>
</dbReference>
<reference evidence="2" key="1">
    <citation type="journal article" date="2023" name="Front. Plant Sci.">
        <title>Chromosomal-level genome assembly of Melastoma candidum provides insights into trichome evolution.</title>
        <authorList>
            <person name="Zhong Y."/>
            <person name="Wu W."/>
            <person name="Sun C."/>
            <person name="Zou P."/>
            <person name="Liu Y."/>
            <person name="Dai S."/>
            <person name="Zhou R."/>
        </authorList>
    </citation>
    <scope>NUCLEOTIDE SEQUENCE [LARGE SCALE GENOMIC DNA]</scope>
</reference>
<keyword evidence="2" id="KW-1185">Reference proteome</keyword>
<sequence length="400" mass="44898">MRKSALKMSSYEPAVSSSSIHRRTQQQRAGELSDHPTPSTGRVLTGSESSPKAAPILRFAAFGVIVLLGFLQFWLPATHFRHPTDPHRNWIPLDSNASSSSSASLGNRWDPGSADAIGSDYGEDGFLHIVSWMDCLDLRLLAVLANSTLMSSRYPDLLHFHFFTPGGEEDKVSFYKLKVLFPHSNLQFHSQEKVKEVVRIVMSPTEPNFAELAPFAIPTVHLSFKKFIYFSPNLIVNGKVEELISLNLRSHGAAVVEDCSETLEKYVNSDVLDAVQRSASKPWMATAPYEKDTCIPDQNIVLIDARKLQINVLEAVAWWTKVLNWNERSSRRNPAILLALYNNYFKLSPSWSAREEKMALRYDGPQTVCRPSDAKSVPDPIRGKLWKLYLPPMSLQILGS</sequence>
<dbReference type="Proteomes" id="UP001057402">
    <property type="component" value="Chromosome 12"/>
</dbReference>
<protein>
    <submittedName>
        <fullName evidence="1">Uncharacterized protein</fullName>
    </submittedName>
</protein>